<evidence type="ECO:0000313" key="3">
    <source>
        <dbReference type="EMBL" id="KAH9493926.1"/>
    </source>
</evidence>
<evidence type="ECO:0000256" key="1">
    <source>
        <dbReference type="SAM" id="MobiDB-lite"/>
    </source>
</evidence>
<dbReference type="AlphaFoldDB" id="A0A922HIX3"/>
<name>A0A922HIX3_DERFA</name>
<sequence>MANHQQEEKKFFLEIRHTWVHICLTVLIVGQLVALFIHSSRYFETDSNNSSRYPTISTRSSGAT</sequence>
<reference evidence="3" key="1">
    <citation type="submission" date="2013-05" db="EMBL/GenBank/DDBJ databases">
        <authorList>
            <person name="Yim A.K.Y."/>
            <person name="Chan T.F."/>
            <person name="Ji K.M."/>
            <person name="Liu X.Y."/>
            <person name="Zhou J.W."/>
            <person name="Li R.Q."/>
            <person name="Yang K.Y."/>
            <person name="Li J."/>
            <person name="Li M."/>
            <person name="Law P.T.W."/>
            <person name="Wu Y.L."/>
            <person name="Cai Z.L."/>
            <person name="Qin H."/>
            <person name="Bao Y."/>
            <person name="Leung R.K.K."/>
            <person name="Ng P.K.S."/>
            <person name="Zou J."/>
            <person name="Zhong X.J."/>
            <person name="Ran P.X."/>
            <person name="Zhong N.S."/>
            <person name="Liu Z.G."/>
            <person name="Tsui S.K.W."/>
        </authorList>
    </citation>
    <scope>NUCLEOTIDE SEQUENCE</scope>
    <source>
        <strain evidence="3">Derf</strain>
        <tissue evidence="3">Whole organism</tissue>
    </source>
</reference>
<evidence type="ECO:0000256" key="2">
    <source>
        <dbReference type="SAM" id="Phobius"/>
    </source>
</evidence>
<gene>
    <name evidence="3" type="ORF">DERF_014651</name>
</gene>
<feature type="transmembrane region" description="Helical" evidence="2">
    <location>
        <begin position="18"/>
        <end position="37"/>
    </location>
</feature>
<proteinExistence type="predicted"/>
<protein>
    <submittedName>
        <fullName evidence="3">Uncharacterized protein</fullName>
    </submittedName>
</protein>
<organism evidence="3 4">
    <name type="scientific">Dermatophagoides farinae</name>
    <name type="common">American house dust mite</name>
    <dbReference type="NCBI Taxonomy" id="6954"/>
    <lineage>
        <taxon>Eukaryota</taxon>
        <taxon>Metazoa</taxon>
        <taxon>Ecdysozoa</taxon>
        <taxon>Arthropoda</taxon>
        <taxon>Chelicerata</taxon>
        <taxon>Arachnida</taxon>
        <taxon>Acari</taxon>
        <taxon>Acariformes</taxon>
        <taxon>Sarcoptiformes</taxon>
        <taxon>Astigmata</taxon>
        <taxon>Psoroptidia</taxon>
        <taxon>Analgoidea</taxon>
        <taxon>Pyroglyphidae</taxon>
        <taxon>Dermatophagoidinae</taxon>
        <taxon>Dermatophagoides</taxon>
    </lineage>
</organism>
<reference evidence="3" key="2">
    <citation type="journal article" date="2022" name="Res Sq">
        <title>Comparative Genomics Reveals Insights into the Divergent Evolution of Astigmatic Mites and Household Pest Adaptations.</title>
        <authorList>
            <person name="Xiong Q."/>
            <person name="Wan A.T.-Y."/>
            <person name="Liu X.-Y."/>
            <person name="Fung C.S.-H."/>
            <person name="Xiao X."/>
            <person name="Malainual N."/>
            <person name="Hou J."/>
            <person name="Wang L."/>
            <person name="Wang M."/>
            <person name="Yang K."/>
            <person name="Cui Y."/>
            <person name="Leung E."/>
            <person name="Nong W."/>
            <person name="Shin S.-K."/>
            <person name="Au S."/>
            <person name="Jeong K.Y."/>
            <person name="Chew F.T."/>
            <person name="Hui J."/>
            <person name="Leung T.F."/>
            <person name="Tungtrongchitr A."/>
            <person name="Zhong N."/>
            <person name="Liu Z."/>
            <person name="Tsui S."/>
        </authorList>
    </citation>
    <scope>NUCLEOTIDE SEQUENCE</scope>
    <source>
        <strain evidence="3">Derf</strain>
        <tissue evidence="3">Whole organism</tissue>
    </source>
</reference>
<dbReference type="Proteomes" id="UP000790347">
    <property type="component" value="Unassembled WGS sequence"/>
</dbReference>
<keyword evidence="2" id="KW-0812">Transmembrane</keyword>
<accession>A0A922HIX3</accession>
<keyword evidence="2" id="KW-1133">Transmembrane helix</keyword>
<comment type="caution">
    <text evidence="3">The sequence shown here is derived from an EMBL/GenBank/DDBJ whole genome shotgun (WGS) entry which is preliminary data.</text>
</comment>
<keyword evidence="2" id="KW-0472">Membrane</keyword>
<feature type="region of interest" description="Disordered" evidence="1">
    <location>
        <begin position="45"/>
        <end position="64"/>
    </location>
</feature>
<dbReference type="EMBL" id="ASGP02000008">
    <property type="protein sequence ID" value="KAH9493926.1"/>
    <property type="molecule type" value="Genomic_DNA"/>
</dbReference>
<keyword evidence="4" id="KW-1185">Reference proteome</keyword>
<evidence type="ECO:0000313" key="4">
    <source>
        <dbReference type="Proteomes" id="UP000790347"/>
    </source>
</evidence>